<evidence type="ECO:0000313" key="10">
    <source>
        <dbReference type="EMBL" id="TCP06833.1"/>
    </source>
</evidence>
<dbReference type="EMBL" id="CP091507">
    <property type="protein sequence ID" value="UOO80163.1"/>
    <property type="molecule type" value="Genomic_DNA"/>
</dbReference>
<evidence type="ECO:0000256" key="4">
    <source>
        <dbReference type="ARBA" id="ARBA00023125"/>
    </source>
</evidence>
<dbReference type="GO" id="GO:0005829">
    <property type="term" value="C:cytosol"/>
    <property type="evidence" value="ECO:0007669"/>
    <property type="project" value="TreeGrafter"/>
</dbReference>
<sequence length="226" mass="24757">MRVLLVEDDNMIGEALAAGLKDARYAADWVKNGRTALDALAAQAYDLVLLDLGLPQKDGLAVLAEIRNSGKPVPVLIVTARDDIHSRLSGLDGGADDYIIKPFDMAELLARMRAVLRRHNHCASPLLDNGILSLDPANYTVFRYAHNETLILSGREFSILQALMLRPGIILSRAELEDKVYGWGEEVESSAIDYLIHSLRKKLGADSIKNIRGVGWMVPKAGESTP</sequence>
<dbReference type="FunFam" id="3.40.50.2300:FF:000002">
    <property type="entry name" value="DNA-binding response regulator PhoP"/>
    <property type="match status" value="1"/>
</dbReference>
<feature type="DNA-binding region" description="OmpR/PhoB-type" evidence="7">
    <location>
        <begin position="124"/>
        <end position="220"/>
    </location>
</feature>
<keyword evidence="1 6" id="KW-0597">Phosphoprotein</keyword>
<evidence type="ECO:0000256" key="3">
    <source>
        <dbReference type="ARBA" id="ARBA00023015"/>
    </source>
</evidence>
<dbReference type="PANTHER" id="PTHR48111:SF67">
    <property type="entry name" value="TRANSCRIPTIONAL REGULATORY PROTEIN TCTD"/>
    <property type="match status" value="1"/>
</dbReference>
<dbReference type="PROSITE" id="PS51755">
    <property type="entry name" value="OMPR_PHOB"/>
    <property type="match status" value="1"/>
</dbReference>
<organism evidence="11 13">
    <name type="scientific">Uruburuella suis</name>
    <dbReference type="NCBI Taxonomy" id="252130"/>
    <lineage>
        <taxon>Bacteria</taxon>
        <taxon>Pseudomonadati</taxon>
        <taxon>Pseudomonadota</taxon>
        <taxon>Betaproteobacteria</taxon>
        <taxon>Neisseriales</taxon>
        <taxon>Neisseriaceae</taxon>
        <taxon>Uruburuella</taxon>
    </lineage>
</organism>
<reference evidence="10 12" key="1">
    <citation type="submission" date="2019-03" db="EMBL/GenBank/DDBJ databases">
        <title>Genomic Encyclopedia of Type Strains, Phase IV (KMG-IV): sequencing the most valuable type-strain genomes for metagenomic binning, comparative biology and taxonomic classification.</title>
        <authorList>
            <person name="Goeker M."/>
        </authorList>
    </citation>
    <scope>NUCLEOTIDE SEQUENCE [LARGE SCALE GENOMIC DNA]</scope>
    <source>
        <strain evidence="10 12">DSM 17474</strain>
    </source>
</reference>
<dbReference type="SMART" id="SM00448">
    <property type="entry name" value="REC"/>
    <property type="match status" value="1"/>
</dbReference>
<evidence type="ECO:0000259" key="8">
    <source>
        <dbReference type="PROSITE" id="PS50110"/>
    </source>
</evidence>
<dbReference type="PANTHER" id="PTHR48111">
    <property type="entry name" value="REGULATOR OF RPOS"/>
    <property type="match status" value="1"/>
</dbReference>
<evidence type="ECO:0000256" key="2">
    <source>
        <dbReference type="ARBA" id="ARBA00023012"/>
    </source>
</evidence>
<dbReference type="Gene3D" id="6.10.250.690">
    <property type="match status" value="1"/>
</dbReference>
<dbReference type="EMBL" id="SLXE01000010">
    <property type="protein sequence ID" value="TCP06833.1"/>
    <property type="molecule type" value="Genomic_DNA"/>
</dbReference>
<dbReference type="InterPro" id="IPR039420">
    <property type="entry name" value="WalR-like"/>
</dbReference>
<accession>A0AAE9KJ73</accession>
<dbReference type="KEGG" id="usu:LVJ78_03900"/>
<evidence type="ECO:0000256" key="6">
    <source>
        <dbReference type="PROSITE-ProRule" id="PRU00169"/>
    </source>
</evidence>
<evidence type="ECO:0000313" key="11">
    <source>
        <dbReference type="EMBL" id="UOO80163.1"/>
    </source>
</evidence>
<evidence type="ECO:0000256" key="7">
    <source>
        <dbReference type="PROSITE-ProRule" id="PRU01091"/>
    </source>
</evidence>
<dbReference type="InterPro" id="IPR011006">
    <property type="entry name" value="CheY-like_superfamily"/>
</dbReference>
<feature type="domain" description="Response regulatory" evidence="8">
    <location>
        <begin position="2"/>
        <end position="116"/>
    </location>
</feature>
<keyword evidence="12" id="KW-1185">Reference proteome</keyword>
<dbReference type="SMART" id="SM00862">
    <property type="entry name" value="Trans_reg_C"/>
    <property type="match status" value="1"/>
</dbReference>
<dbReference type="Proteomes" id="UP000294721">
    <property type="component" value="Unassembled WGS sequence"/>
</dbReference>
<feature type="modified residue" description="4-aspartylphosphate" evidence="6">
    <location>
        <position position="51"/>
    </location>
</feature>
<dbReference type="Gene3D" id="1.10.10.10">
    <property type="entry name" value="Winged helix-like DNA-binding domain superfamily/Winged helix DNA-binding domain"/>
    <property type="match status" value="1"/>
</dbReference>
<proteinExistence type="predicted"/>
<dbReference type="InterPro" id="IPR001789">
    <property type="entry name" value="Sig_transdc_resp-reg_receiver"/>
</dbReference>
<reference evidence="11" key="2">
    <citation type="submission" date="2021-12" db="EMBL/GenBank/DDBJ databases">
        <authorList>
            <person name="Veyrier F.J."/>
        </authorList>
    </citation>
    <scope>NUCLEOTIDE SEQUENCE</scope>
    <source>
        <strain evidence="11">1258/02</strain>
    </source>
</reference>
<keyword evidence="2" id="KW-0902">Two-component regulatory system</keyword>
<dbReference type="GO" id="GO:0032993">
    <property type="term" value="C:protein-DNA complex"/>
    <property type="evidence" value="ECO:0007669"/>
    <property type="project" value="TreeGrafter"/>
</dbReference>
<evidence type="ECO:0000256" key="5">
    <source>
        <dbReference type="ARBA" id="ARBA00023163"/>
    </source>
</evidence>
<protein>
    <submittedName>
        <fullName evidence="11">Response regulator transcription factor</fullName>
    </submittedName>
    <submittedName>
        <fullName evidence="10">Two-component system OmpR family response regulator</fullName>
    </submittedName>
</protein>
<evidence type="ECO:0000313" key="12">
    <source>
        <dbReference type="Proteomes" id="UP000294721"/>
    </source>
</evidence>
<evidence type="ECO:0000313" key="13">
    <source>
        <dbReference type="Proteomes" id="UP000829756"/>
    </source>
</evidence>
<dbReference type="GO" id="GO:0000156">
    <property type="term" value="F:phosphorelay response regulator activity"/>
    <property type="evidence" value="ECO:0007669"/>
    <property type="project" value="TreeGrafter"/>
</dbReference>
<feature type="domain" description="OmpR/PhoB-type" evidence="9">
    <location>
        <begin position="124"/>
        <end position="220"/>
    </location>
</feature>
<dbReference type="Pfam" id="PF00072">
    <property type="entry name" value="Response_reg"/>
    <property type="match status" value="1"/>
</dbReference>
<evidence type="ECO:0000259" key="9">
    <source>
        <dbReference type="PROSITE" id="PS51755"/>
    </source>
</evidence>
<dbReference type="CDD" id="cd00383">
    <property type="entry name" value="trans_reg_C"/>
    <property type="match status" value="1"/>
</dbReference>
<dbReference type="RefSeq" id="WP_132953635.1">
    <property type="nucleotide sequence ID" value="NZ_CP091507.1"/>
</dbReference>
<dbReference type="PROSITE" id="PS50110">
    <property type="entry name" value="RESPONSE_REGULATORY"/>
    <property type="match status" value="1"/>
</dbReference>
<reference evidence="11" key="3">
    <citation type="journal article" date="2022" name="Res Sq">
        <title>Evolution of multicellular longitudinally dividing oral cavity symbionts (Neisseriaceae).</title>
        <authorList>
            <person name="Nyongesa S."/>
            <person name="Weber P."/>
            <person name="Bernet E."/>
            <person name="Pullido F."/>
            <person name="Nieckarz M."/>
            <person name="Delaby M."/>
            <person name="Nieves C."/>
            <person name="Viehboeck T."/>
            <person name="Krause N."/>
            <person name="Rivera-Millot A."/>
            <person name="Nakamura A."/>
            <person name="Vischer N."/>
            <person name="VanNieuwenhze M."/>
            <person name="Brun Y."/>
            <person name="Cava F."/>
            <person name="Bulgheresi S."/>
            <person name="Veyrier F."/>
        </authorList>
    </citation>
    <scope>NUCLEOTIDE SEQUENCE</scope>
    <source>
        <strain evidence="11">1258/02</strain>
    </source>
</reference>
<dbReference type="InterPro" id="IPR036388">
    <property type="entry name" value="WH-like_DNA-bd_sf"/>
</dbReference>
<dbReference type="AlphaFoldDB" id="A0AAE9KJ73"/>
<name>A0AAE9KJ73_9NEIS</name>
<dbReference type="GO" id="GO:0006355">
    <property type="term" value="P:regulation of DNA-templated transcription"/>
    <property type="evidence" value="ECO:0007669"/>
    <property type="project" value="InterPro"/>
</dbReference>
<dbReference type="Gene3D" id="3.40.50.2300">
    <property type="match status" value="1"/>
</dbReference>
<dbReference type="InterPro" id="IPR001867">
    <property type="entry name" value="OmpR/PhoB-type_DNA-bd"/>
</dbReference>
<dbReference type="GO" id="GO:0000976">
    <property type="term" value="F:transcription cis-regulatory region binding"/>
    <property type="evidence" value="ECO:0007669"/>
    <property type="project" value="TreeGrafter"/>
</dbReference>
<evidence type="ECO:0000256" key="1">
    <source>
        <dbReference type="ARBA" id="ARBA00022553"/>
    </source>
</evidence>
<keyword evidence="4 7" id="KW-0238">DNA-binding</keyword>
<dbReference type="SUPFAM" id="SSF52172">
    <property type="entry name" value="CheY-like"/>
    <property type="match status" value="1"/>
</dbReference>
<dbReference type="Proteomes" id="UP000829756">
    <property type="component" value="Chromosome"/>
</dbReference>
<gene>
    <name evidence="10" type="ORF">EV680_11015</name>
    <name evidence="11" type="ORF">LVJ78_03900</name>
</gene>
<dbReference type="CDD" id="cd17624">
    <property type="entry name" value="REC_OmpR_PmrA-like"/>
    <property type="match status" value="1"/>
</dbReference>
<dbReference type="Pfam" id="PF00486">
    <property type="entry name" value="Trans_reg_C"/>
    <property type="match status" value="1"/>
</dbReference>
<keyword evidence="3" id="KW-0805">Transcription regulation</keyword>
<keyword evidence="5" id="KW-0804">Transcription</keyword>